<evidence type="ECO:0000313" key="2">
    <source>
        <dbReference type="Proteomes" id="UP000004508"/>
    </source>
</evidence>
<keyword evidence="2" id="KW-1185">Reference proteome</keyword>
<protein>
    <submittedName>
        <fullName evidence="1">Uncharacterized protein</fullName>
    </submittedName>
</protein>
<dbReference type="RefSeq" id="WP_007903956.1">
    <property type="nucleotide sequence ID" value="NZ_ADVG01000001.1"/>
</dbReference>
<dbReference type="AlphaFoldDB" id="D6TCN9"/>
<organism evidence="1 2">
    <name type="scientific">Ktedonobacter racemifer DSM 44963</name>
    <dbReference type="NCBI Taxonomy" id="485913"/>
    <lineage>
        <taxon>Bacteria</taxon>
        <taxon>Bacillati</taxon>
        <taxon>Chloroflexota</taxon>
        <taxon>Ktedonobacteria</taxon>
        <taxon>Ktedonobacterales</taxon>
        <taxon>Ktedonobacteraceae</taxon>
        <taxon>Ktedonobacter</taxon>
    </lineage>
</organism>
<dbReference type="Proteomes" id="UP000004508">
    <property type="component" value="Unassembled WGS sequence"/>
</dbReference>
<gene>
    <name evidence="1" type="ORF">Krac_9559</name>
</gene>
<name>D6TCN9_KTERA</name>
<sequence length="47" mass="5174">MEQAIILGLMCEIRKLLPVDALMAMLEDVETSSIFLRMNVAHTLAAA</sequence>
<reference evidence="1 2" key="1">
    <citation type="journal article" date="2011" name="Stand. Genomic Sci.">
        <title>Non-contiguous finished genome sequence and contextual data of the filamentous soil bacterium Ktedonobacter racemifer type strain (SOSP1-21).</title>
        <authorList>
            <person name="Chang Y.J."/>
            <person name="Land M."/>
            <person name="Hauser L."/>
            <person name="Chertkov O."/>
            <person name="Del Rio T.G."/>
            <person name="Nolan M."/>
            <person name="Copeland A."/>
            <person name="Tice H."/>
            <person name="Cheng J.F."/>
            <person name="Lucas S."/>
            <person name="Han C."/>
            <person name="Goodwin L."/>
            <person name="Pitluck S."/>
            <person name="Ivanova N."/>
            <person name="Ovchinikova G."/>
            <person name="Pati A."/>
            <person name="Chen A."/>
            <person name="Palaniappan K."/>
            <person name="Mavromatis K."/>
            <person name="Liolios K."/>
            <person name="Brettin T."/>
            <person name="Fiebig A."/>
            <person name="Rohde M."/>
            <person name="Abt B."/>
            <person name="Goker M."/>
            <person name="Detter J.C."/>
            <person name="Woyke T."/>
            <person name="Bristow J."/>
            <person name="Eisen J.A."/>
            <person name="Markowitz V."/>
            <person name="Hugenholtz P."/>
            <person name="Kyrpides N.C."/>
            <person name="Klenk H.P."/>
            <person name="Lapidus A."/>
        </authorList>
    </citation>
    <scope>NUCLEOTIDE SEQUENCE [LARGE SCALE GENOMIC DNA]</scope>
    <source>
        <strain evidence="2">DSM 44963</strain>
    </source>
</reference>
<proteinExistence type="predicted"/>
<accession>D6TCN9</accession>
<dbReference type="EMBL" id="ADVG01000001">
    <property type="protein sequence ID" value="EFH88153.1"/>
    <property type="molecule type" value="Genomic_DNA"/>
</dbReference>
<dbReference type="InParanoid" id="D6TCN9"/>
<evidence type="ECO:0000313" key="1">
    <source>
        <dbReference type="EMBL" id="EFH88153.1"/>
    </source>
</evidence>
<comment type="caution">
    <text evidence="1">The sequence shown here is derived from an EMBL/GenBank/DDBJ whole genome shotgun (WGS) entry which is preliminary data.</text>
</comment>